<keyword evidence="1" id="KW-1133">Transmembrane helix</keyword>
<name>A0A921EPP1_9ACTN</name>
<sequence>MRVFSNLDLDGKAPVRAHANRGSRGPQGVISTRMKKIQRIVIPIAVVAIGVALFFLGRMFYLILTGQ</sequence>
<dbReference type="AlphaFoldDB" id="A0A921EPP1"/>
<evidence type="ECO:0000313" key="2">
    <source>
        <dbReference type="EMBL" id="HJE51405.1"/>
    </source>
</evidence>
<reference evidence="2" key="1">
    <citation type="journal article" date="2021" name="PeerJ">
        <title>Extensive microbial diversity within the chicken gut microbiome revealed by metagenomics and culture.</title>
        <authorList>
            <person name="Gilroy R."/>
            <person name="Ravi A."/>
            <person name="Getino M."/>
            <person name="Pursley I."/>
            <person name="Horton D.L."/>
            <person name="Alikhan N.F."/>
            <person name="Baker D."/>
            <person name="Gharbi K."/>
            <person name="Hall N."/>
            <person name="Watson M."/>
            <person name="Adriaenssens E.M."/>
            <person name="Foster-Nyarko E."/>
            <person name="Jarju S."/>
            <person name="Secka A."/>
            <person name="Antonio M."/>
            <person name="Oren A."/>
            <person name="Chaudhuri R.R."/>
            <person name="La Ragione R."/>
            <person name="Hildebrand F."/>
            <person name="Pallen M.J."/>
        </authorList>
    </citation>
    <scope>NUCLEOTIDE SEQUENCE</scope>
    <source>
        <strain evidence="2">ChiGjej3B3-7470</strain>
    </source>
</reference>
<feature type="transmembrane region" description="Helical" evidence="1">
    <location>
        <begin position="40"/>
        <end position="64"/>
    </location>
</feature>
<proteinExistence type="predicted"/>
<keyword evidence="1" id="KW-0812">Transmembrane</keyword>
<dbReference type="EMBL" id="DYZF01000132">
    <property type="protein sequence ID" value="HJE51405.1"/>
    <property type="molecule type" value="Genomic_DNA"/>
</dbReference>
<comment type="caution">
    <text evidence="2">The sequence shown here is derived from an EMBL/GenBank/DDBJ whole genome shotgun (WGS) entry which is preliminary data.</text>
</comment>
<dbReference type="Proteomes" id="UP000712713">
    <property type="component" value="Unassembled WGS sequence"/>
</dbReference>
<protein>
    <submittedName>
        <fullName evidence="2">Uncharacterized protein</fullName>
    </submittedName>
</protein>
<accession>A0A921EPP1</accession>
<gene>
    <name evidence="2" type="ORF">K8V15_05425</name>
</gene>
<organism evidence="2 3">
    <name type="scientific">Tessaracoccus flavescens</name>
    <dbReference type="NCBI Taxonomy" id="399497"/>
    <lineage>
        <taxon>Bacteria</taxon>
        <taxon>Bacillati</taxon>
        <taxon>Actinomycetota</taxon>
        <taxon>Actinomycetes</taxon>
        <taxon>Propionibacteriales</taxon>
        <taxon>Propionibacteriaceae</taxon>
        <taxon>Tessaracoccus</taxon>
    </lineage>
</organism>
<evidence type="ECO:0000256" key="1">
    <source>
        <dbReference type="SAM" id="Phobius"/>
    </source>
</evidence>
<reference evidence="2" key="2">
    <citation type="submission" date="2021-09" db="EMBL/GenBank/DDBJ databases">
        <authorList>
            <person name="Gilroy R."/>
        </authorList>
    </citation>
    <scope>NUCLEOTIDE SEQUENCE</scope>
    <source>
        <strain evidence="2">ChiGjej3B3-7470</strain>
    </source>
</reference>
<keyword evidence="1" id="KW-0472">Membrane</keyword>
<evidence type="ECO:0000313" key="3">
    <source>
        <dbReference type="Proteomes" id="UP000712713"/>
    </source>
</evidence>